<dbReference type="Proteomes" id="UP001140234">
    <property type="component" value="Unassembled WGS sequence"/>
</dbReference>
<gene>
    <name evidence="1" type="ORF">IWQ57_005480</name>
</gene>
<keyword evidence="2" id="KW-1185">Reference proteome</keyword>
<name>A0ACC1JMN4_9FUNG</name>
<evidence type="ECO:0000313" key="2">
    <source>
        <dbReference type="Proteomes" id="UP001140234"/>
    </source>
</evidence>
<accession>A0ACC1JMN4</accession>
<sequence length="225" mass="24395">TAAAQVACAHQRRHRRRDGDGGAVAAGPVIGPGHPAWALLQQPLLQVTRQMEMLNVFLGFEQANRYALVDGEGRAVGFMAEEQSLAATLGRQLYRTHRPFRVHVLDAAGKPCLEIRRGFSLINSRITVSDAAGVVVGESQQEWHPWRRRYNLFTPGGSSSGSGSRSGFDQFARVDAPFLSWDFPLADAHGAALGGVFRGFAGISTELLTDYGLYSLCLSRTALAQ</sequence>
<organism evidence="1 2">
    <name type="scientific">Coemansia nantahalensis</name>
    <dbReference type="NCBI Taxonomy" id="2789366"/>
    <lineage>
        <taxon>Eukaryota</taxon>
        <taxon>Fungi</taxon>
        <taxon>Fungi incertae sedis</taxon>
        <taxon>Zoopagomycota</taxon>
        <taxon>Kickxellomycotina</taxon>
        <taxon>Kickxellomycetes</taxon>
        <taxon>Kickxellales</taxon>
        <taxon>Kickxellaceae</taxon>
        <taxon>Coemansia</taxon>
    </lineage>
</organism>
<reference evidence="1" key="1">
    <citation type="submission" date="2022-07" db="EMBL/GenBank/DDBJ databases">
        <title>Phylogenomic reconstructions and comparative analyses of Kickxellomycotina fungi.</title>
        <authorList>
            <person name="Reynolds N.K."/>
            <person name="Stajich J.E."/>
            <person name="Barry K."/>
            <person name="Grigoriev I.V."/>
            <person name="Crous P."/>
            <person name="Smith M.E."/>
        </authorList>
    </citation>
    <scope>NUCLEOTIDE SEQUENCE</scope>
    <source>
        <strain evidence="1">CBS 109366</strain>
    </source>
</reference>
<feature type="non-terminal residue" evidence="1">
    <location>
        <position position="225"/>
    </location>
</feature>
<comment type="caution">
    <text evidence="1">The sequence shown here is derived from an EMBL/GenBank/DDBJ whole genome shotgun (WGS) entry which is preliminary data.</text>
</comment>
<dbReference type="EMBL" id="JANBUJ010002659">
    <property type="protein sequence ID" value="KAJ2763691.1"/>
    <property type="molecule type" value="Genomic_DNA"/>
</dbReference>
<evidence type="ECO:0000313" key="1">
    <source>
        <dbReference type="EMBL" id="KAJ2763691.1"/>
    </source>
</evidence>
<protein>
    <submittedName>
        <fullName evidence="1">Uncharacterized protein</fullName>
    </submittedName>
</protein>
<proteinExistence type="predicted"/>
<feature type="non-terminal residue" evidence="1">
    <location>
        <position position="1"/>
    </location>
</feature>